<organism evidence="2 3">
    <name type="scientific">Filimonas effusa</name>
    <dbReference type="NCBI Taxonomy" id="2508721"/>
    <lineage>
        <taxon>Bacteria</taxon>
        <taxon>Pseudomonadati</taxon>
        <taxon>Bacteroidota</taxon>
        <taxon>Chitinophagia</taxon>
        <taxon>Chitinophagales</taxon>
        <taxon>Chitinophagaceae</taxon>
        <taxon>Filimonas</taxon>
    </lineage>
</organism>
<gene>
    <name evidence="2" type="ORF">ESB13_23365</name>
</gene>
<dbReference type="Proteomes" id="UP000290545">
    <property type="component" value="Unassembled WGS sequence"/>
</dbReference>
<comment type="caution">
    <text evidence="2">The sequence shown here is derived from an EMBL/GenBank/DDBJ whole genome shotgun (WGS) entry which is preliminary data.</text>
</comment>
<protein>
    <recommendedName>
        <fullName evidence="4">AtpZ/AtpI family protein</fullName>
    </recommendedName>
</protein>
<evidence type="ECO:0000313" key="3">
    <source>
        <dbReference type="Proteomes" id="UP000290545"/>
    </source>
</evidence>
<sequence>MKEKSPLPNNSGNRLLWLYLGFAFQALISLGLAVYAGIWLDKHIKPGFPLLVWVLPLAIIISLIVKAIKDTNRRGKN</sequence>
<feature type="transmembrane region" description="Helical" evidence="1">
    <location>
        <begin position="16"/>
        <end position="38"/>
    </location>
</feature>
<keyword evidence="1" id="KW-1133">Transmembrane helix</keyword>
<reference evidence="2 3" key="1">
    <citation type="submission" date="2019-01" db="EMBL/GenBank/DDBJ databases">
        <title>Filimonas sp. strain TTM-71.</title>
        <authorList>
            <person name="Chen W.-M."/>
        </authorList>
    </citation>
    <scope>NUCLEOTIDE SEQUENCE [LARGE SCALE GENOMIC DNA]</scope>
    <source>
        <strain evidence="2 3">TTM-71</strain>
    </source>
</reference>
<evidence type="ECO:0008006" key="4">
    <source>
        <dbReference type="Google" id="ProtNLM"/>
    </source>
</evidence>
<keyword evidence="1" id="KW-0812">Transmembrane</keyword>
<dbReference type="RefSeq" id="WP_129006473.1">
    <property type="nucleotide sequence ID" value="NZ_SDHZ01000006.1"/>
</dbReference>
<accession>A0A4Q1D0Y3</accession>
<dbReference type="AlphaFoldDB" id="A0A4Q1D0Y3"/>
<proteinExistence type="predicted"/>
<keyword evidence="1" id="KW-0472">Membrane</keyword>
<evidence type="ECO:0000256" key="1">
    <source>
        <dbReference type="SAM" id="Phobius"/>
    </source>
</evidence>
<name>A0A4Q1D0Y3_9BACT</name>
<dbReference type="EMBL" id="SDHZ01000006">
    <property type="protein sequence ID" value="RXK80576.1"/>
    <property type="molecule type" value="Genomic_DNA"/>
</dbReference>
<keyword evidence="3" id="KW-1185">Reference proteome</keyword>
<dbReference type="OrthoDB" id="9798708at2"/>
<evidence type="ECO:0000313" key="2">
    <source>
        <dbReference type="EMBL" id="RXK80576.1"/>
    </source>
</evidence>
<feature type="transmembrane region" description="Helical" evidence="1">
    <location>
        <begin position="50"/>
        <end position="68"/>
    </location>
</feature>